<keyword evidence="2" id="KW-1185">Reference proteome</keyword>
<reference evidence="1 2" key="1">
    <citation type="submission" date="2024-01" db="EMBL/GenBank/DDBJ databases">
        <title>The complete chloroplast genome sequence of Lithospermum erythrorhizon: insights into the phylogenetic relationship among Boraginaceae species and the maternal lineages of purple gromwells.</title>
        <authorList>
            <person name="Okada T."/>
            <person name="Watanabe K."/>
        </authorList>
    </citation>
    <scope>NUCLEOTIDE SEQUENCE [LARGE SCALE GENOMIC DNA]</scope>
</reference>
<sequence>MTSYGESNNRLGNGIDRQGWIIPKNNHQVQQTRASLAKSLIRHFINDGHFIEAHIQTYVNTTWNLQQQVQVRKHGRIFLFNYRAADDMDSAMVEDPLSVQFYQYLDSDSSCPI</sequence>
<dbReference type="EMBL" id="BAABME010000990">
    <property type="protein sequence ID" value="GAA0146832.1"/>
    <property type="molecule type" value="Genomic_DNA"/>
</dbReference>
<dbReference type="Proteomes" id="UP001454036">
    <property type="component" value="Unassembled WGS sequence"/>
</dbReference>
<evidence type="ECO:0000313" key="1">
    <source>
        <dbReference type="EMBL" id="GAA0146832.1"/>
    </source>
</evidence>
<dbReference type="AlphaFoldDB" id="A0AAV3PA26"/>
<proteinExistence type="predicted"/>
<name>A0AAV3PA26_LITER</name>
<evidence type="ECO:0000313" key="2">
    <source>
        <dbReference type="Proteomes" id="UP001454036"/>
    </source>
</evidence>
<gene>
    <name evidence="1" type="ORF">LIER_06691</name>
</gene>
<accession>A0AAV3PA26</accession>
<organism evidence="1 2">
    <name type="scientific">Lithospermum erythrorhizon</name>
    <name type="common">Purple gromwell</name>
    <name type="synonym">Lithospermum officinale var. erythrorhizon</name>
    <dbReference type="NCBI Taxonomy" id="34254"/>
    <lineage>
        <taxon>Eukaryota</taxon>
        <taxon>Viridiplantae</taxon>
        <taxon>Streptophyta</taxon>
        <taxon>Embryophyta</taxon>
        <taxon>Tracheophyta</taxon>
        <taxon>Spermatophyta</taxon>
        <taxon>Magnoliopsida</taxon>
        <taxon>eudicotyledons</taxon>
        <taxon>Gunneridae</taxon>
        <taxon>Pentapetalae</taxon>
        <taxon>asterids</taxon>
        <taxon>lamiids</taxon>
        <taxon>Boraginales</taxon>
        <taxon>Boraginaceae</taxon>
        <taxon>Boraginoideae</taxon>
        <taxon>Lithospermeae</taxon>
        <taxon>Lithospermum</taxon>
    </lineage>
</organism>
<protein>
    <submittedName>
        <fullName evidence="1">Uncharacterized protein</fullName>
    </submittedName>
</protein>
<comment type="caution">
    <text evidence="1">The sequence shown here is derived from an EMBL/GenBank/DDBJ whole genome shotgun (WGS) entry which is preliminary data.</text>
</comment>